<dbReference type="Pfam" id="PF03466">
    <property type="entry name" value="LysR_substrate"/>
    <property type="match status" value="1"/>
</dbReference>
<keyword evidence="7" id="KW-1185">Reference proteome</keyword>
<evidence type="ECO:0000259" key="5">
    <source>
        <dbReference type="PROSITE" id="PS50931"/>
    </source>
</evidence>
<evidence type="ECO:0000256" key="1">
    <source>
        <dbReference type="ARBA" id="ARBA00009437"/>
    </source>
</evidence>
<dbReference type="PROSITE" id="PS50931">
    <property type="entry name" value="HTH_LYSR"/>
    <property type="match status" value="1"/>
</dbReference>
<dbReference type="EMBL" id="FWFW01000016">
    <property type="protein sequence ID" value="SLN67921.1"/>
    <property type="molecule type" value="Genomic_DNA"/>
</dbReference>
<dbReference type="Gene3D" id="3.40.190.10">
    <property type="entry name" value="Periplasmic binding protein-like II"/>
    <property type="match status" value="2"/>
</dbReference>
<dbReference type="InterPro" id="IPR000847">
    <property type="entry name" value="LysR_HTH_N"/>
</dbReference>
<sequence length="290" mass="32455">MRAPRRNLPPMNALRAFATAGQRLNFRAASEDLGVSQGAVAQQIRLLEEHLGQALFTRLPRGVALTSQGAIYHAQVKRAFDILRDATEQIGEGDTSLTVSVTPTFATRLLIQRLPSLNTVLPDLKIRTIATVEVTDFDRDQVDLAVREAHPPFPDGHEAQLLFRQDFIIVGSPHLLKNGAHDLMPEHLRSMPLLHDSYGHWQKYFGTEERLPGPVFNQISLAIDAALAGQGLAIVSRAFVQDDLSAGRLFDVGSAQDESDRNYYLVRKKSQRPRPMLDTVWSWCLKTFRQ</sequence>
<evidence type="ECO:0000313" key="6">
    <source>
        <dbReference type="EMBL" id="SLN67921.1"/>
    </source>
</evidence>
<dbReference type="Pfam" id="PF00126">
    <property type="entry name" value="HTH_1"/>
    <property type="match status" value="1"/>
</dbReference>
<dbReference type="GO" id="GO:0003700">
    <property type="term" value="F:DNA-binding transcription factor activity"/>
    <property type="evidence" value="ECO:0007669"/>
    <property type="project" value="InterPro"/>
</dbReference>
<dbReference type="PANTHER" id="PTHR30537:SF26">
    <property type="entry name" value="GLYCINE CLEAVAGE SYSTEM TRANSCRIPTIONAL ACTIVATOR"/>
    <property type="match status" value="1"/>
</dbReference>
<dbReference type="Proteomes" id="UP000193307">
    <property type="component" value="Unassembled WGS sequence"/>
</dbReference>
<protein>
    <submittedName>
        <fullName evidence="6">Glycine cleavage system transcriptional activator</fullName>
    </submittedName>
</protein>
<dbReference type="STRING" id="658057.SAMN04488032_103288"/>
<proteinExistence type="inferred from homology"/>
<dbReference type="InterPro" id="IPR036388">
    <property type="entry name" value="WH-like_DNA-bd_sf"/>
</dbReference>
<comment type="similarity">
    <text evidence="1">Belongs to the LysR transcriptional regulatory family.</text>
</comment>
<gene>
    <name evidence="6" type="primary">gcvA_1</name>
    <name evidence="6" type="ORF">PAM7971_03603</name>
</gene>
<evidence type="ECO:0000256" key="4">
    <source>
        <dbReference type="ARBA" id="ARBA00023163"/>
    </source>
</evidence>
<evidence type="ECO:0000256" key="3">
    <source>
        <dbReference type="ARBA" id="ARBA00023125"/>
    </source>
</evidence>
<dbReference type="OrthoDB" id="5297263at2"/>
<keyword evidence="2" id="KW-0805">Transcription regulation</keyword>
<evidence type="ECO:0000313" key="7">
    <source>
        <dbReference type="Proteomes" id="UP000193307"/>
    </source>
</evidence>
<dbReference type="SUPFAM" id="SSF53850">
    <property type="entry name" value="Periplasmic binding protein-like II"/>
    <property type="match status" value="1"/>
</dbReference>
<dbReference type="SUPFAM" id="SSF46785">
    <property type="entry name" value="Winged helix' DNA-binding domain"/>
    <property type="match status" value="1"/>
</dbReference>
<dbReference type="InterPro" id="IPR058163">
    <property type="entry name" value="LysR-type_TF_proteobact-type"/>
</dbReference>
<reference evidence="6 7" key="1">
    <citation type="submission" date="2017-03" db="EMBL/GenBank/DDBJ databases">
        <authorList>
            <person name="Afonso C.L."/>
            <person name="Miller P.J."/>
            <person name="Scott M.A."/>
            <person name="Spackman E."/>
            <person name="Goraichik I."/>
            <person name="Dimitrov K.M."/>
            <person name="Suarez D.L."/>
            <person name="Swayne D.E."/>
        </authorList>
    </citation>
    <scope>NUCLEOTIDE SEQUENCE [LARGE SCALE GENOMIC DNA]</scope>
    <source>
        <strain evidence="6 7">CECT 7971</strain>
    </source>
</reference>
<evidence type="ECO:0000256" key="2">
    <source>
        <dbReference type="ARBA" id="ARBA00023015"/>
    </source>
</evidence>
<accession>A0A1Y5TN18</accession>
<dbReference type="GO" id="GO:0043565">
    <property type="term" value="F:sequence-specific DNA binding"/>
    <property type="evidence" value="ECO:0007669"/>
    <property type="project" value="TreeGrafter"/>
</dbReference>
<dbReference type="Gene3D" id="1.10.10.10">
    <property type="entry name" value="Winged helix-like DNA-binding domain superfamily/Winged helix DNA-binding domain"/>
    <property type="match status" value="1"/>
</dbReference>
<dbReference type="PRINTS" id="PR00039">
    <property type="entry name" value="HTHLYSR"/>
</dbReference>
<dbReference type="InterPro" id="IPR036390">
    <property type="entry name" value="WH_DNA-bd_sf"/>
</dbReference>
<keyword evidence="3" id="KW-0238">DNA-binding</keyword>
<feature type="domain" description="HTH lysR-type" evidence="5">
    <location>
        <begin position="9"/>
        <end position="66"/>
    </location>
</feature>
<keyword evidence="4" id="KW-0804">Transcription</keyword>
<dbReference type="GO" id="GO:0006351">
    <property type="term" value="P:DNA-templated transcription"/>
    <property type="evidence" value="ECO:0007669"/>
    <property type="project" value="TreeGrafter"/>
</dbReference>
<organism evidence="6 7">
    <name type="scientific">Pacificibacter marinus</name>
    <dbReference type="NCBI Taxonomy" id="658057"/>
    <lineage>
        <taxon>Bacteria</taxon>
        <taxon>Pseudomonadati</taxon>
        <taxon>Pseudomonadota</taxon>
        <taxon>Alphaproteobacteria</taxon>
        <taxon>Rhodobacterales</taxon>
        <taxon>Roseobacteraceae</taxon>
        <taxon>Pacificibacter</taxon>
    </lineage>
</organism>
<dbReference type="PANTHER" id="PTHR30537">
    <property type="entry name" value="HTH-TYPE TRANSCRIPTIONAL REGULATOR"/>
    <property type="match status" value="1"/>
</dbReference>
<dbReference type="AlphaFoldDB" id="A0A1Y5TN18"/>
<name>A0A1Y5TN18_9RHOB</name>
<dbReference type="InterPro" id="IPR005119">
    <property type="entry name" value="LysR_subst-bd"/>
</dbReference>